<evidence type="ECO:0000313" key="1">
    <source>
        <dbReference type="EMBL" id="GHA39319.1"/>
    </source>
</evidence>
<name>A0A918SH82_9HYPH</name>
<comment type="caution">
    <text evidence="1">The sequence shown here is derived from an EMBL/GenBank/DDBJ whole genome shotgun (WGS) entry which is preliminary data.</text>
</comment>
<dbReference type="Proteomes" id="UP000646579">
    <property type="component" value="Unassembled WGS sequence"/>
</dbReference>
<evidence type="ECO:0000313" key="2">
    <source>
        <dbReference type="Proteomes" id="UP000646579"/>
    </source>
</evidence>
<organism evidence="1 2">
    <name type="scientific">Devosia pacifica</name>
    <dbReference type="NCBI Taxonomy" id="1335967"/>
    <lineage>
        <taxon>Bacteria</taxon>
        <taxon>Pseudomonadati</taxon>
        <taxon>Pseudomonadota</taxon>
        <taxon>Alphaproteobacteria</taxon>
        <taxon>Hyphomicrobiales</taxon>
        <taxon>Devosiaceae</taxon>
        <taxon>Devosia</taxon>
    </lineage>
</organism>
<protein>
    <submittedName>
        <fullName evidence="1">Uncharacterized protein</fullName>
    </submittedName>
</protein>
<reference evidence="1" key="2">
    <citation type="submission" date="2020-09" db="EMBL/GenBank/DDBJ databases">
        <authorList>
            <person name="Sun Q."/>
            <person name="Kim S."/>
        </authorList>
    </citation>
    <scope>NUCLEOTIDE SEQUENCE</scope>
    <source>
        <strain evidence="1">KCTC 32437</strain>
    </source>
</reference>
<sequence>MLGSVFAWMLEWLHQRDQGANKEVSGNVDRADGIEPGYRRVDNPVEKFDEPVDVLRYQPYFVGRVSESSAKVWRPHHLVAIILDESRLAGELQGHTRDALNQARSRLQSEVAAITALWGPRFLRDWCVVVASRGDMQTLDLHLTKAAQARLSQGEFVVWRSADFHVAEPRGRGRRQNTNFENTTEDAIAGQTYVIDRLINGALLASGFGVLQANREDVSLLVLKSRLDKLSRLRPQRGAPPENATLAMYRKFRHDRAPGVVRRLFDEAVRTAGTDAGRQIETDGREIADRLASRHVNLADLAGRHRTSEEVDSNEFIARELAADERIASELNTFDMLLELYVAARVFSDNGPPAGPDEVWSADRKADRQDVLTGELFEPGNGLPSVYLMTRIAFDFDLNPSEFLPQLYDLKPHFEAARLIGAARRTGRVRYRSSEAYWGLDGLSHPDRDASVSGDLAEARVFLRQKATKACWRLLKATPPGQLSDEDVWCHCGRQTEGINLTSFKIGRDAEQFAPADH</sequence>
<proteinExistence type="predicted"/>
<reference evidence="1" key="1">
    <citation type="journal article" date="2014" name="Int. J. Syst. Evol. Microbiol.">
        <title>Complete genome sequence of Corynebacterium casei LMG S-19264T (=DSM 44701T), isolated from a smear-ripened cheese.</title>
        <authorList>
            <consortium name="US DOE Joint Genome Institute (JGI-PGF)"/>
            <person name="Walter F."/>
            <person name="Albersmeier A."/>
            <person name="Kalinowski J."/>
            <person name="Ruckert C."/>
        </authorList>
    </citation>
    <scope>NUCLEOTIDE SEQUENCE</scope>
    <source>
        <strain evidence="1">KCTC 32437</strain>
    </source>
</reference>
<dbReference type="EMBL" id="BMZE01000007">
    <property type="protein sequence ID" value="GHA39319.1"/>
    <property type="molecule type" value="Genomic_DNA"/>
</dbReference>
<gene>
    <name evidence="1" type="ORF">GCM10007989_38800</name>
</gene>
<keyword evidence="2" id="KW-1185">Reference proteome</keyword>
<accession>A0A918SH82</accession>
<dbReference type="AlphaFoldDB" id="A0A918SH82"/>